<sequence length="348" mass="38888">MALVFGADEGEQLRMSPRDVIIIGAGPAGLAAAIAAKKYGLDYTVLEKGMLVNSLYHFPTHMVFFTTPELLEIGGLPFVTPYEKPTRLESLRYYRRVADTYELAVELGETVTAIQPPKTGRTETFTVKTRSGDGRTRDFESRTIVLAIGCYDHPNLLRIPGEQLPHVLHYYDQPHRYYRKQVVVVGGKNSAAETALELYRAGVHVTLVHRRAELGESIKYWVRPDIENRIAEGSIPARFETRVVEIRPKEVVVECRGQRATLPADHVFLMTGYQTDSTLMSQAGVRLEPETCVPEHNESTFESNVSGFYIAGTALTGVHSGRIFIENGRFHGQVVIDAIRERLATVEV</sequence>
<dbReference type="InterPro" id="IPR023856">
    <property type="entry name" value="Bdr"/>
</dbReference>
<dbReference type="Pfam" id="PF13738">
    <property type="entry name" value="Pyr_redox_3"/>
    <property type="match status" value="1"/>
</dbReference>
<proteinExistence type="predicted"/>
<dbReference type="SUPFAM" id="SSF51905">
    <property type="entry name" value="FAD/NAD(P)-binding domain"/>
    <property type="match status" value="1"/>
</dbReference>
<dbReference type="NCBIfam" id="TIGR04018">
    <property type="entry name" value="Bthiol_YpdA"/>
    <property type="match status" value="1"/>
</dbReference>
<dbReference type="EMBL" id="UINC01006406">
    <property type="protein sequence ID" value="SVA27337.1"/>
    <property type="molecule type" value="Genomic_DNA"/>
</dbReference>
<keyword evidence="1" id="KW-0560">Oxidoreductase</keyword>
<dbReference type="InterPro" id="IPR051691">
    <property type="entry name" value="Metab_Enz_Cyan_OpOx_G3PDH"/>
</dbReference>
<evidence type="ECO:0000313" key="2">
    <source>
        <dbReference type="EMBL" id="SVA27337.1"/>
    </source>
</evidence>
<evidence type="ECO:0000256" key="1">
    <source>
        <dbReference type="ARBA" id="ARBA00023002"/>
    </source>
</evidence>
<protein>
    <recommendedName>
        <fullName evidence="3">FAD/NAD(P)-binding domain-containing protein</fullName>
    </recommendedName>
</protein>
<dbReference type="InterPro" id="IPR036188">
    <property type="entry name" value="FAD/NAD-bd_sf"/>
</dbReference>
<dbReference type="AlphaFoldDB" id="A0A381UJ39"/>
<evidence type="ECO:0008006" key="3">
    <source>
        <dbReference type="Google" id="ProtNLM"/>
    </source>
</evidence>
<dbReference type="GO" id="GO:0016491">
    <property type="term" value="F:oxidoreductase activity"/>
    <property type="evidence" value="ECO:0007669"/>
    <property type="project" value="UniProtKB-KW"/>
</dbReference>
<name>A0A381UJ39_9ZZZZ</name>
<accession>A0A381UJ39</accession>
<dbReference type="Gene3D" id="3.50.50.60">
    <property type="entry name" value="FAD/NAD(P)-binding domain"/>
    <property type="match status" value="2"/>
</dbReference>
<dbReference type="PRINTS" id="PR00469">
    <property type="entry name" value="PNDRDTASEII"/>
</dbReference>
<dbReference type="PANTHER" id="PTHR42949:SF3">
    <property type="entry name" value="ANAEROBIC GLYCEROL-3-PHOSPHATE DEHYDROGENASE SUBUNIT B"/>
    <property type="match status" value="1"/>
</dbReference>
<organism evidence="2">
    <name type="scientific">marine metagenome</name>
    <dbReference type="NCBI Taxonomy" id="408172"/>
    <lineage>
        <taxon>unclassified sequences</taxon>
        <taxon>metagenomes</taxon>
        <taxon>ecological metagenomes</taxon>
    </lineage>
</organism>
<gene>
    <name evidence="2" type="ORF">METZ01_LOCUS80191</name>
</gene>
<reference evidence="2" key="1">
    <citation type="submission" date="2018-05" db="EMBL/GenBank/DDBJ databases">
        <authorList>
            <person name="Lanie J.A."/>
            <person name="Ng W.-L."/>
            <person name="Kazmierczak K.M."/>
            <person name="Andrzejewski T.M."/>
            <person name="Davidsen T.M."/>
            <person name="Wayne K.J."/>
            <person name="Tettelin H."/>
            <person name="Glass J.I."/>
            <person name="Rusch D."/>
            <person name="Podicherti R."/>
            <person name="Tsui H.-C.T."/>
            <person name="Winkler M.E."/>
        </authorList>
    </citation>
    <scope>NUCLEOTIDE SEQUENCE</scope>
</reference>
<dbReference type="PANTHER" id="PTHR42949">
    <property type="entry name" value="ANAEROBIC GLYCEROL-3-PHOSPHATE DEHYDROGENASE SUBUNIT B"/>
    <property type="match status" value="1"/>
</dbReference>
<dbReference type="PRINTS" id="PR00368">
    <property type="entry name" value="FADPNR"/>
</dbReference>